<feature type="compositionally biased region" description="Basic and acidic residues" evidence="2">
    <location>
        <begin position="391"/>
        <end position="402"/>
    </location>
</feature>
<dbReference type="PANTHER" id="PTHR12482:SF5">
    <property type="entry name" value="DUF676 DOMAIN-CONTAINING PROTEIN"/>
    <property type="match status" value="1"/>
</dbReference>
<evidence type="ECO:0000259" key="3">
    <source>
        <dbReference type="Pfam" id="PF05057"/>
    </source>
</evidence>
<dbReference type="InterPro" id="IPR007751">
    <property type="entry name" value="DUF676_lipase-like"/>
</dbReference>
<proteinExistence type="inferred from homology"/>
<organism evidence="4">
    <name type="scientific">Darwinula stevensoni</name>
    <dbReference type="NCBI Taxonomy" id="69355"/>
    <lineage>
        <taxon>Eukaryota</taxon>
        <taxon>Metazoa</taxon>
        <taxon>Ecdysozoa</taxon>
        <taxon>Arthropoda</taxon>
        <taxon>Crustacea</taxon>
        <taxon>Oligostraca</taxon>
        <taxon>Ostracoda</taxon>
        <taxon>Podocopa</taxon>
        <taxon>Podocopida</taxon>
        <taxon>Darwinulocopina</taxon>
        <taxon>Darwinuloidea</taxon>
        <taxon>Darwinulidae</taxon>
        <taxon>Darwinula</taxon>
    </lineage>
</organism>
<feature type="region of interest" description="Disordered" evidence="2">
    <location>
        <begin position="582"/>
        <end position="605"/>
    </location>
</feature>
<feature type="region of interest" description="Disordered" evidence="2">
    <location>
        <begin position="354"/>
        <end position="403"/>
    </location>
</feature>
<dbReference type="Pfam" id="PF05057">
    <property type="entry name" value="DUF676"/>
    <property type="match status" value="1"/>
</dbReference>
<evidence type="ECO:0000256" key="2">
    <source>
        <dbReference type="SAM" id="MobiDB-lite"/>
    </source>
</evidence>
<dbReference type="SUPFAM" id="SSF53474">
    <property type="entry name" value="alpha/beta-Hydrolases"/>
    <property type="match status" value="1"/>
</dbReference>
<feature type="region of interest" description="Disordered" evidence="2">
    <location>
        <begin position="763"/>
        <end position="782"/>
    </location>
</feature>
<comment type="similarity">
    <text evidence="1">Belongs to the FAM135 family.</text>
</comment>
<name>A0A7R9A0K8_9CRUS</name>
<feature type="compositionally biased region" description="Polar residues" evidence="2">
    <location>
        <begin position="476"/>
        <end position="494"/>
    </location>
</feature>
<evidence type="ECO:0000313" key="4">
    <source>
        <dbReference type="EMBL" id="CAD7241546.1"/>
    </source>
</evidence>
<feature type="region of interest" description="Disordered" evidence="2">
    <location>
        <begin position="476"/>
        <end position="499"/>
    </location>
</feature>
<dbReference type="Proteomes" id="UP000677054">
    <property type="component" value="Unassembled WGS sequence"/>
</dbReference>
<accession>A0A7R9A0K8</accession>
<keyword evidence="5" id="KW-1185">Reference proteome</keyword>
<reference evidence="4" key="1">
    <citation type="submission" date="2020-11" db="EMBL/GenBank/DDBJ databases">
        <authorList>
            <person name="Tran Van P."/>
        </authorList>
    </citation>
    <scope>NUCLEOTIDE SEQUENCE</scope>
</reference>
<dbReference type="EMBL" id="LR899663">
    <property type="protein sequence ID" value="CAD7241546.1"/>
    <property type="molecule type" value="Genomic_DNA"/>
</dbReference>
<dbReference type="InterPro" id="IPR029058">
    <property type="entry name" value="AB_hydrolase_fold"/>
</dbReference>
<feature type="region of interest" description="Disordered" evidence="2">
    <location>
        <begin position="529"/>
        <end position="548"/>
    </location>
</feature>
<dbReference type="Gene3D" id="3.40.50.1820">
    <property type="entry name" value="alpha/beta hydrolase"/>
    <property type="match status" value="1"/>
</dbReference>
<dbReference type="InterPro" id="IPR044294">
    <property type="entry name" value="Lipase-like"/>
</dbReference>
<feature type="domain" description="DUF676" evidence="3">
    <location>
        <begin position="875"/>
        <end position="1069"/>
    </location>
</feature>
<dbReference type="InterPro" id="IPR022122">
    <property type="entry name" value="DUF3657"/>
</dbReference>
<dbReference type="PANTHER" id="PTHR12482">
    <property type="entry name" value="LIPASE ROG1-RELATED-RELATED"/>
    <property type="match status" value="1"/>
</dbReference>
<dbReference type="FunFam" id="3.40.50.1820:FF:000004">
    <property type="entry name" value="Protein FAM135A isoform a"/>
    <property type="match status" value="1"/>
</dbReference>
<feature type="compositionally biased region" description="Polar residues" evidence="2">
    <location>
        <begin position="663"/>
        <end position="676"/>
    </location>
</feature>
<feature type="compositionally biased region" description="Low complexity" evidence="2">
    <location>
        <begin position="650"/>
        <end position="662"/>
    </location>
</feature>
<dbReference type="Pfam" id="PF12394">
    <property type="entry name" value="DUF3657"/>
    <property type="match status" value="1"/>
</dbReference>
<gene>
    <name evidence="4" type="ORF">DSTB1V02_LOCUS1534</name>
</gene>
<feature type="region of interest" description="Disordered" evidence="2">
    <location>
        <begin position="624"/>
        <end position="731"/>
    </location>
</feature>
<dbReference type="EMBL" id="CAJPEV010000146">
    <property type="protein sequence ID" value="CAG0881373.1"/>
    <property type="molecule type" value="Genomic_DNA"/>
</dbReference>
<evidence type="ECO:0000313" key="5">
    <source>
        <dbReference type="Proteomes" id="UP000677054"/>
    </source>
</evidence>
<evidence type="ECO:0000256" key="1">
    <source>
        <dbReference type="ARBA" id="ARBA00007949"/>
    </source>
</evidence>
<feature type="compositionally biased region" description="Low complexity" evidence="2">
    <location>
        <begin position="537"/>
        <end position="547"/>
    </location>
</feature>
<sequence>MGELQATVEFSVELHKFYNVDLFQKGFYQVRVYLKTSPKLTSKTEVHLQNSQVEDLKFPEGIVFPACIVEGSAVSKTCQVVYCHEEVGLNDVFLFRAHVIVESHKVLDVLSKAEFQFIMELWFSEHKFGPDQHSTIACISRRTLNLHLSPVRGLHHHLPVLFDYFHLCAVTVTIHASLLAIHQPNIRAPRPNRLTWLNLAAPMGESMGSIEEVFFGKTACGNEDDFLLVANNDITQLCAQNILLWQQLLKDFVGCEAVHQHLAQQHQHHRVKRFAEGFFIIDNPRQSMQGGYDCNYENYLCVSESVRHSRYFLSLPPLPVECVELDGDPSTLPIIFEDQYQEVLEFARKRSIASHQKVPEKSPGASEVQMKMSEANTGSLVETKKKSNVSDSEKVETEELQKKQSFSLPTDKKLVWERQETSAVAPSQQLLKESIVKEVSSGINSSVSVLSTCSDGTGLKKPRDYDSGVAFSSNVSIKSETSKQLPPTQPSPRRQSLKEKFKTNIQVAGDVVKPGRSRKFLLLSRKREMRRSDLHKSSSSSNTSSESVTLLGYRKLEQSVSVPFNLAHGGCKNGIKHSKSTISMPGVHMDSQTCPEKGIGSSESMPNLLDAADQIKDKEVLEDAEKLSTSEKAGSSDSSDLTSEQSGWVSNSSCRSSDGVSSGQNSPVVELNSSNRDLSEPENLPPPPAEFQDPPKLEPVTESQDQIMPPKEFQDPPKTLPRMRPPRIRMPASDDDVCHIYESIGEFQSIARRRLGNAWSDDSALKRGPGHARSLSIPHTSSRPLRKCSCSSDSQIFTRVGIICECCESRTRHNSIAEKLVSPIDTTTVSFVEAKEEFKQQMALALSASLYSDIPSATSSQPYFSVSSDFRPLHHKGLHLIICVHGLNGSSTDLRLVRTYLEMGLPGHNLEFLMSEGNQQGDTFSDFDIMTDKLVNEILYFIQVNGLKPSRISFVGHSLGSVLIRSALTRPQMKPLIPKLHTFLSLSGPHLGTLYNNSGLVNFGLWFMQKVKKSSSLLQLCLKDHPNPRQTFLYKLAKDSQLHHFRNILLCGSCQDRYVPLHSARIELCKASARDTTSMGLAYKEMVNHILQPIIDNAEINIVRYDTHHALPNTADSLIGRAPHIAVVDSELFIEKFLLVSALKYFQ</sequence>
<dbReference type="OrthoDB" id="273452at2759"/>
<protein>
    <recommendedName>
        <fullName evidence="3">DUF676 domain-containing protein</fullName>
    </recommendedName>
</protein>
<dbReference type="AlphaFoldDB" id="A0A7R9A0K8"/>